<dbReference type="EMBL" id="JACXZA010000003">
    <property type="protein sequence ID" value="MBD3919638.1"/>
    <property type="molecule type" value="Genomic_DNA"/>
</dbReference>
<dbReference type="SMART" id="SM01007">
    <property type="entry name" value="Aldolase_II"/>
    <property type="match status" value="1"/>
</dbReference>
<dbReference type="PANTHER" id="PTHR22789:SF0">
    <property type="entry name" value="3-OXO-TETRONATE 4-PHOSPHATE DECARBOXYLASE-RELATED"/>
    <property type="match status" value="1"/>
</dbReference>
<protein>
    <submittedName>
        <fullName evidence="4">Class II aldolase/adducin family protein</fullName>
    </submittedName>
</protein>
<evidence type="ECO:0000313" key="4">
    <source>
        <dbReference type="EMBL" id="MBD3919638.1"/>
    </source>
</evidence>
<evidence type="ECO:0000259" key="3">
    <source>
        <dbReference type="SMART" id="SM01007"/>
    </source>
</evidence>
<dbReference type="InterPro" id="IPR050197">
    <property type="entry name" value="Aldolase_class_II_sugar_metab"/>
</dbReference>
<organism evidence="4 5">
    <name type="scientific">Paenibacillus terricola</name>
    <dbReference type="NCBI Taxonomy" id="2763503"/>
    <lineage>
        <taxon>Bacteria</taxon>
        <taxon>Bacillati</taxon>
        <taxon>Bacillota</taxon>
        <taxon>Bacilli</taxon>
        <taxon>Bacillales</taxon>
        <taxon>Paenibacillaceae</taxon>
        <taxon>Paenibacillus</taxon>
    </lineage>
</organism>
<keyword evidence="1" id="KW-0479">Metal-binding</keyword>
<dbReference type="InterPro" id="IPR001303">
    <property type="entry name" value="Aldolase_II/adducin_N"/>
</dbReference>
<sequence length="404" mass="44210">MSGAYVTFNVEEATKRVIAAGIRLVETGLIARTWGNVSHRINREQFVITPSGRDYRSLTPEDVVTVQIADGTYSGIIKPSSERGVHAAVYRQFPDVNFVIHTHQTEASVISASELDSIDIIEGPLAGKVLCGAYALPSTKKLARNVAASLENTNNRAIIMKNHGAVCYGVDDEEAFSVALALESACQRFVADVYRQISGDSHAEPAAISQLVLEGNYRQDALVRTEEGPFYNSRRTEDGFVLVSSSSRDEEIVVKFGERSVNTPEEALLHEAIYKKHQHVHYMTWNRSPEVAAFSRTSLKLKPLLDDFAQLIGTSARVAEADPRSVAAALGRSSAVFVRGQGALCCSGTEDDAAAISMVLDKNCKAYVGASLLGSVKPLHYWESLLMRFVYLNQYSKQASRSSR</sequence>
<evidence type="ECO:0000256" key="2">
    <source>
        <dbReference type="ARBA" id="ARBA00023239"/>
    </source>
</evidence>
<accession>A0ABR8MUR5</accession>
<dbReference type="SUPFAM" id="SSF53639">
    <property type="entry name" value="AraD/HMP-PK domain-like"/>
    <property type="match status" value="2"/>
</dbReference>
<dbReference type="Gene3D" id="3.40.225.10">
    <property type="entry name" value="Class II aldolase/adducin N-terminal domain"/>
    <property type="match status" value="2"/>
</dbReference>
<keyword evidence="2" id="KW-0456">Lyase</keyword>
<dbReference type="RefSeq" id="WP_191203942.1">
    <property type="nucleotide sequence ID" value="NZ_JACXZA010000003.1"/>
</dbReference>
<dbReference type="InterPro" id="IPR036409">
    <property type="entry name" value="Aldolase_II/adducin_N_sf"/>
</dbReference>
<dbReference type="Pfam" id="PF00596">
    <property type="entry name" value="Aldolase_II"/>
    <property type="match status" value="2"/>
</dbReference>
<comment type="caution">
    <text evidence="4">The sequence shown here is derived from an EMBL/GenBank/DDBJ whole genome shotgun (WGS) entry which is preliminary data.</text>
</comment>
<proteinExistence type="predicted"/>
<feature type="domain" description="Class II aldolase/adducin N-terminal" evidence="3">
    <location>
        <begin position="15"/>
        <end position="190"/>
    </location>
</feature>
<dbReference type="Proteomes" id="UP000609346">
    <property type="component" value="Unassembled WGS sequence"/>
</dbReference>
<keyword evidence="5" id="KW-1185">Reference proteome</keyword>
<dbReference type="PANTHER" id="PTHR22789">
    <property type="entry name" value="FUCULOSE PHOSPHATE ALDOLASE"/>
    <property type="match status" value="1"/>
</dbReference>
<evidence type="ECO:0000256" key="1">
    <source>
        <dbReference type="ARBA" id="ARBA00022723"/>
    </source>
</evidence>
<gene>
    <name evidence="4" type="ORF">H8B09_12810</name>
</gene>
<reference evidence="4 5" key="1">
    <citation type="submission" date="2020-09" db="EMBL/GenBank/DDBJ databases">
        <title>Paenibacillus sp. strain PR3 16S rRNA gene Genome sequencing and assembly.</title>
        <authorList>
            <person name="Kim J."/>
        </authorList>
    </citation>
    <scope>NUCLEOTIDE SEQUENCE [LARGE SCALE GENOMIC DNA]</scope>
    <source>
        <strain evidence="4 5">PR3</strain>
    </source>
</reference>
<name>A0ABR8MUR5_9BACL</name>
<evidence type="ECO:0000313" key="5">
    <source>
        <dbReference type="Proteomes" id="UP000609346"/>
    </source>
</evidence>